<comment type="caution">
    <text evidence="2">The sequence shown here is derived from an EMBL/GenBank/DDBJ whole genome shotgun (WGS) entry which is preliminary data.</text>
</comment>
<feature type="compositionally biased region" description="Basic and acidic residues" evidence="1">
    <location>
        <begin position="77"/>
        <end position="87"/>
    </location>
</feature>
<feature type="region of interest" description="Disordered" evidence="1">
    <location>
        <begin position="68"/>
        <end position="87"/>
    </location>
</feature>
<evidence type="ECO:0000313" key="3">
    <source>
        <dbReference type="Proteomes" id="UP000181790"/>
    </source>
</evidence>
<gene>
    <name evidence="2" type="ORF">BLX24_29575</name>
</gene>
<dbReference type="AlphaFoldDB" id="A0A1S2VAV7"/>
<protein>
    <submittedName>
        <fullName evidence="2">Uncharacterized protein</fullName>
    </submittedName>
</protein>
<dbReference type="EMBL" id="MORL01000071">
    <property type="protein sequence ID" value="OIN55550.1"/>
    <property type="molecule type" value="Genomic_DNA"/>
</dbReference>
<dbReference type="Proteomes" id="UP000181790">
    <property type="component" value="Unassembled WGS sequence"/>
</dbReference>
<sequence length="87" mass="10402">MEDKEFTPDEEKRFIKGFNEGYQLREHEPKLLDTFLKGLVSDDSLRLQGIKAGSKQREKELDREYLRKTLEQGGQGKEQERDKEWDR</sequence>
<organism evidence="2 3">
    <name type="scientific">Arsenicibacter rosenii</name>
    <dbReference type="NCBI Taxonomy" id="1750698"/>
    <lineage>
        <taxon>Bacteria</taxon>
        <taxon>Pseudomonadati</taxon>
        <taxon>Bacteroidota</taxon>
        <taxon>Cytophagia</taxon>
        <taxon>Cytophagales</taxon>
        <taxon>Spirosomataceae</taxon>
        <taxon>Arsenicibacter</taxon>
    </lineage>
</organism>
<evidence type="ECO:0000313" key="2">
    <source>
        <dbReference type="EMBL" id="OIN55550.1"/>
    </source>
</evidence>
<dbReference type="OrthoDB" id="798537at2"/>
<proteinExistence type="predicted"/>
<dbReference type="RefSeq" id="WP_071506819.1">
    <property type="nucleotide sequence ID" value="NZ_MORL01000071.1"/>
</dbReference>
<reference evidence="2 3" key="1">
    <citation type="submission" date="2016-10" db="EMBL/GenBank/DDBJ databases">
        <title>Arsenicibacter rosenii gen. nov., sp. nov., an efficient arsenic-methylating bacterium isolated from an arsenic-contaminated paddy soil.</title>
        <authorList>
            <person name="Huang K."/>
        </authorList>
    </citation>
    <scope>NUCLEOTIDE SEQUENCE [LARGE SCALE GENOMIC DNA]</scope>
    <source>
        <strain evidence="2 3">SM-1</strain>
    </source>
</reference>
<evidence type="ECO:0000256" key="1">
    <source>
        <dbReference type="SAM" id="MobiDB-lite"/>
    </source>
</evidence>
<accession>A0A1S2VAV7</accession>
<name>A0A1S2VAV7_9BACT</name>
<keyword evidence="3" id="KW-1185">Reference proteome</keyword>